<dbReference type="AlphaFoldDB" id="A0A437PXV5"/>
<reference evidence="2 3" key="1">
    <citation type="submission" date="2019-01" db="EMBL/GenBank/DDBJ databases">
        <authorList>
            <person name="Chen W.-M."/>
        </authorList>
    </citation>
    <scope>NUCLEOTIDE SEQUENCE [LARGE SCALE GENOMIC DNA]</scope>
    <source>
        <strain evidence="2 3">FSY-15</strain>
    </source>
</reference>
<evidence type="ECO:0000313" key="3">
    <source>
        <dbReference type="Proteomes" id="UP000282832"/>
    </source>
</evidence>
<keyword evidence="3" id="KW-1185">Reference proteome</keyword>
<organism evidence="2 3">
    <name type="scientific">Sandaracinomonas limnophila</name>
    <dbReference type="NCBI Taxonomy" id="1862386"/>
    <lineage>
        <taxon>Bacteria</taxon>
        <taxon>Pseudomonadati</taxon>
        <taxon>Bacteroidota</taxon>
        <taxon>Cytophagia</taxon>
        <taxon>Cytophagales</taxon>
        <taxon>Flectobacillaceae</taxon>
        <taxon>Sandaracinomonas</taxon>
    </lineage>
</organism>
<evidence type="ECO:0000313" key="2">
    <source>
        <dbReference type="EMBL" id="RVU27095.1"/>
    </source>
</evidence>
<protein>
    <submittedName>
        <fullName evidence="2">Uncharacterized protein</fullName>
    </submittedName>
</protein>
<dbReference type="OrthoDB" id="7572487at2"/>
<name>A0A437PXV5_9BACT</name>
<dbReference type="Proteomes" id="UP000282832">
    <property type="component" value="Unassembled WGS sequence"/>
</dbReference>
<proteinExistence type="predicted"/>
<accession>A0A437PXV5</accession>
<sequence length="64" mass="7418">MRGDRSRNDDGQLRQKRSDTHIGTIEKKYDIDLGVRSDMHLGTYLEKNNIASLNDLIKDKKTDK</sequence>
<feature type="region of interest" description="Disordered" evidence="1">
    <location>
        <begin position="1"/>
        <end position="21"/>
    </location>
</feature>
<evidence type="ECO:0000256" key="1">
    <source>
        <dbReference type="SAM" id="MobiDB-lite"/>
    </source>
</evidence>
<dbReference type="EMBL" id="SACY01000001">
    <property type="protein sequence ID" value="RVU27095.1"/>
    <property type="molecule type" value="Genomic_DNA"/>
</dbReference>
<comment type="caution">
    <text evidence="2">The sequence shown here is derived from an EMBL/GenBank/DDBJ whole genome shotgun (WGS) entry which is preliminary data.</text>
</comment>
<gene>
    <name evidence="2" type="ORF">EOJ36_03020</name>
</gene>